<evidence type="ECO:0000313" key="1">
    <source>
        <dbReference type="EMBL" id="KAH7906085.1"/>
    </source>
</evidence>
<feature type="non-terminal residue" evidence="1">
    <location>
        <position position="1"/>
    </location>
</feature>
<evidence type="ECO:0000313" key="2">
    <source>
        <dbReference type="Proteomes" id="UP000790377"/>
    </source>
</evidence>
<gene>
    <name evidence="1" type="ORF">BJ138DRAFT_1016769</name>
</gene>
<dbReference type="EMBL" id="MU268072">
    <property type="protein sequence ID" value="KAH7906085.1"/>
    <property type="molecule type" value="Genomic_DNA"/>
</dbReference>
<accession>A0ACB7ZXW3</accession>
<sequence>FDTVVVTNTEDAESTGLQGETSTFKTINQGMRIGRLRAIFKLPQRINGFPAPSTWPINALAHVEWYDKLGTTADPDSLMYSISKATLRADDTPPGEIIPLSAIRQSCQLIPAYGGANVQANWTSSNVLDKAQKFWINNWASKYSYQTLW</sequence>
<protein>
    <submittedName>
        <fullName evidence="1">Uncharacterized protein</fullName>
    </submittedName>
</protein>
<reference evidence="1" key="1">
    <citation type="journal article" date="2021" name="New Phytol.">
        <title>Evolutionary innovations through gain and loss of genes in the ectomycorrhizal Boletales.</title>
        <authorList>
            <person name="Wu G."/>
            <person name="Miyauchi S."/>
            <person name="Morin E."/>
            <person name="Kuo A."/>
            <person name="Drula E."/>
            <person name="Varga T."/>
            <person name="Kohler A."/>
            <person name="Feng B."/>
            <person name="Cao Y."/>
            <person name="Lipzen A."/>
            <person name="Daum C."/>
            <person name="Hundley H."/>
            <person name="Pangilinan J."/>
            <person name="Johnson J."/>
            <person name="Barry K."/>
            <person name="LaButti K."/>
            <person name="Ng V."/>
            <person name="Ahrendt S."/>
            <person name="Min B."/>
            <person name="Choi I.G."/>
            <person name="Park H."/>
            <person name="Plett J.M."/>
            <person name="Magnuson J."/>
            <person name="Spatafora J.W."/>
            <person name="Nagy L.G."/>
            <person name="Henrissat B."/>
            <person name="Grigoriev I.V."/>
            <person name="Yang Z.L."/>
            <person name="Xu J."/>
            <person name="Martin F.M."/>
        </authorList>
    </citation>
    <scope>NUCLEOTIDE SEQUENCE</scope>
    <source>
        <strain evidence="1">ATCC 28755</strain>
    </source>
</reference>
<name>A0ACB7ZXW3_9AGAM</name>
<keyword evidence="2" id="KW-1185">Reference proteome</keyword>
<dbReference type="Proteomes" id="UP000790377">
    <property type="component" value="Unassembled WGS sequence"/>
</dbReference>
<organism evidence="1 2">
    <name type="scientific">Hygrophoropsis aurantiaca</name>
    <dbReference type="NCBI Taxonomy" id="72124"/>
    <lineage>
        <taxon>Eukaryota</taxon>
        <taxon>Fungi</taxon>
        <taxon>Dikarya</taxon>
        <taxon>Basidiomycota</taxon>
        <taxon>Agaricomycotina</taxon>
        <taxon>Agaricomycetes</taxon>
        <taxon>Agaricomycetidae</taxon>
        <taxon>Boletales</taxon>
        <taxon>Coniophorineae</taxon>
        <taxon>Hygrophoropsidaceae</taxon>
        <taxon>Hygrophoropsis</taxon>
    </lineage>
</organism>
<comment type="caution">
    <text evidence="1">The sequence shown here is derived from an EMBL/GenBank/DDBJ whole genome shotgun (WGS) entry which is preliminary data.</text>
</comment>
<proteinExistence type="predicted"/>